<organism evidence="2 3">
    <name type="scientific">Sharpea azabuensis</name>
    <dbReference type="NCBI Taxonomy" id="322505"/>
    <lineage>
        <taxon>Bacteria</taxon>
        <taxon>Bacillati</taxon>
        <taxon>Bacillota</taxon>
        <taxon>Erysipelotrichia</taxon>
        <taxon>Erysipelotrichales</taxon>
        <taxon>Coprobacillaceae</taxon>
        <taxon>Sharpea</taxon>
    </lineage>
</organism>
<keyword evidence="3" id="KW-1185">Reference proteome</keyword>
<reference evidence="3" key="1">
    <citation type="submission" date="2016-10" db="EMBL/GenBank/DDBJ databases">
        <authorList>
            <person name="Varghese N."/>
        </authorList>
    </citation>
    <scope>NUCLEOTIDE SEQUENCE [LARGE SCALE GENOMIC DNA]</scope>
    <source>
        <strain evidence="3">DSM 20406</strain>
    </source>
</reference>
<feature type="transmembrane region" description="Helical" evidence="1">
    <location>
        <begin position="6"/>
        <end position="25"/>
    </location>
</feature>
<keyword evidence="1" id="KW-1133">Transmembrane helix</keyword>
<feature type="transmembrane region" description="Helical" evidence="1">
    <location>
        <begin position="64"/>
        <end position="83"/>
    </location>
</feature>
<proteinExistence type="predicted"/>
<gene>
    <name evidence="2" type="ORF">SAMN04487834_100365</name>
</gene>
<sequence>MILKIILIAIMVIHTIFDFILRSIAIKHRELPLPEEVSDIYSEERFQNLKPTKKTIFSQVFSKVFFHLLLILSLLFHPSILLWKNWEEIISI</sequence>
<keyword evidence="1" id="KW-0812">Transmembrane</keyword>
<evidence type="ECO:0000313" key="2">
    <source>
        <dbReference type="EMBL" id="SEI42294.1"/>
    </source>
</evidence>
<evidence type="ECO:0000313" key="3">
    <source>
        <dbReference type="Proteomes" id="UP000183028"/>
    </source>
</evidence>
<accession>A0A1H6QMU7</accession>
<dbReference type="RefSeq" id="WP_074731191.1">
    <property type="nucleotide sequence ID" value="NZ_FNYK01000003.1"/>
</dbReference>
<name>A0A1H6QMU7_9FIRM</name>
<keyword evidence="1" id="KW-0472">Membrane</keyword>
<evidence type="ECO:0000256" key="1">
    <source>
        <dbReference type="SAM" id="Phobius"/>
    </source>
</evidence>
<dbReference type="EMBL" id="FNYK01000003">
    <property type="protein sequence ID" value="SEI42294.1"/>
    <property type="molecule type" value="Genomic_DNA"/>
</dbReference>
<dbReference type="AlphaFoldDB" id="A0A1H6QMU7"/>
<dbReference type="Proteomes" id="UP000183028">
    <property type="component" value="Unassembled WGS sequence"/>
</dbReference>
<protein>
    <submittedName>
        <fullName evidence="2">Uncharacterized protein</fullName>
    </submittedName>
</protein>